<sequence>MTFNNYIEENPGKFSQNIEDLRSPMGLYLLLLFIKKKKKDESAGLSICTTRSNFIGSSIDIEQIVNEGLFHSDEISETDEEKASPKGIKK</sequence>
<organism evidence="1 2">
    <name type="scientific">Funneliformis mosseae</name>
    <name type="common">Endomycorrhizal fungus</name>
    <name type="synonym">Glomus mosseae</name>
    <dbReference type="NCBI Taxonomy" id="27381"/>
    <lineage>
        <taxon>Eukaryota</taxon>
        <taxon>Fungi</taxon>
        <taxon>Fungi incertae sedis</taxon>
        <taxon>Mucoromycota</taxon>
        <taxon>Glomeromycotina</taxon>
        <taxon>Glomeromycetes</taxon>
        <taxon>Glomerales</taxon>
        <taxon>Glomeraceae</taxon>
        <taxon>Funneliformis</taxon>
    </lineage>
</organism>
<comment type="caution">
    <text evidence="1">The sequence shown here is derived from an EMBL/GenBank/DDBJ whole genome shotgun (WGS) entry which is preliminary data.</text>
</comment>
<evidence type="ECO:0000313" key="2">
    <source>
        <dbReference type="Proteomes" id="UP000789375"/>
    </source>
</evidence>
<dbReference type="Proteomes" id="UP000789375">
    <property type="component" value="Unassembled WGS sequence"/>
</dbReference>
<dbReference type="EMBL" id="CAJVPP010004768">
    <property type="protein sequence ID" value="CAG8655127.1"/>
    <property type="molecule type" value="Genomic_DNA"/>
</dbReference>
<protein>
    <submittedName>
        <fullName evidence="1">12104_t:CDS:1</fullName>
    </submittedName>
</protein>
<accession>A0A9N9DW63</accession>
<dbReference type="AlphaFoldDB" id="A0A9N9DW63"/>
<gene>
    <name evidence="1" type="ORF">FMOSSE_LOCUS11663</name>
</gene>
<name>A0A9N9DW63_FUNMO</name>
<evidence type="ECO:0000313" key="1">
    <source>
        <dbReference type="EMBL" id="CAG8655127.1"/>
    </source>
</evidence>
<keyword evidence="2" id="KW-1185">Reference proteome</keyword>
<reference evidence="1" key="1">
    <citation type="submission" date="2021-06" db="EMBL/GenBank/DDBJ databases">
        <authorList>
            <person name="Kallberg Y."/>
            <person name="Tangrot J."/>
            <person name="Rosling A."/>
        </authorList>
    </citation>
    <scope>NUCLEOTIDE SEQUENCE</scope>
    <source>
        <strain evidence="1">87-6 pot B 2015</strain>
    </source>
</reference>
<proteinExistence type="predicted"/>